<organism evidence="3">
    <name type="scientific">Paenibacillus sp. BIHB 4019</name>
    <dbReference type="NCBI Taxonomy" id="1870819"/>
    <lineage>
        <taxon>Bacteria</taxon>
        <taxon>Bacillati</taxon>
        <taxon>Bacillota</taxon>
        <taxon>Bacilli</taxon>
        <taxon>Bacillales</taxon>
        <taxon>Paenibacillaceae</taxon>
        <taxon>Paenibacillus</taxon>
    </lineage>
</organism>
<dbReference type="CDD" id="cd01106">
    <property type="entry name" value="HTH_TipAL-Mta"/>
    <property type="match status" value="1"/>
</dbReference>
<reference evidence="3" key="1">
    <citation type="submission" date="2016-08" db="EMBL/GenBank/DDBJ databases">
        <title>Complete Genome Seqeunce of Paenibacillus sp. BIHB 4019 from tea rhizoplane.</title>
        <authorList>
            <person name="Thakur R."/>
            <person name="Swarnkar M.K."/>
            <person name="Gulati A."/>
        </authorList>
    </citation>
    <scope>NUCLEOTIDE SEQUENCE [LARGE SCALE GENOMIC DNA]</scope>
    <source>
        <strain evidence="3">BIHB4019</strain>
    </source>
</reference>
<dbReference type="Pfam" id="PF13411">
    <property type="entry name" value="MerR_1"/>
    <property type="match status" value="1"/>
</dbReference>
<evidence type="ECO:0000259" key="2">
    <source>
        <dbReference type="PROSITE" id="PS50937"/>
    </source>
</evidence>
<dbReference type="PROSITE" id="PS50937">
    <property type="entry name" value="HTH_MERR_2"/>
    <property type="match status" value="1"/>
</dbReference>
<dbReference type="EMBL" id="CP016808">
    <property type="protein sequence ID" value="ANY67529.1"/>
    <property type="molecule type" value="Genomic_DNA"/>
</dbReference>
<dbReference type="AlphaFoldDB" id="A0A1B2DIK5"/>
<dbReference type="InterPro" id="IPR009061">
    <property type="entry name" value="DNA-bd_dom_put_sf"/>
</dbReference>
<proteinExistence type="predicted"/>
<dbReference type="GO" id="GO:0003677">
    <property type="term" value="F:DNA binding"/>
    <property type="evidence" value="ECO:0007669"/>
    <property type="project" value="UniProtKB-KW"/>
</dbReference>
<dbReference type="SUPFAM" id="SSF46955">
    <property type="entry name" value="Putative DNA-binding domain"/>
    <property type="match status" value="1"/>
</dbReference>
<name>A0A1B2DIK5_9BACL</name>
<dbReference type="GO" id="GO:0003700">
    <property type="term" value="F:DNA-binding transcription factor activity"/>
    <property type="evidence" value="ECO:0007669"/>
    <property type="project" value="InterPro"/>
</dbReference>
<dbReference type="PANTHER" id="PTHR30204">
    <property type="entry name" value="REDOX-CYCLING DRUG-SENSING TRANSCRIPTIONAL ACTIVATOR SOXR"/>
    <property type="match status" value="1"/>
</dbReference>
<dbReference type="InterPro" id="IPR047057">
    <property type="entry name" value="MerR_fam"/>
</dbReference>
<evidence type="ECO:0000313" key="3">
    <source>
        <dbReference type="EMBL" id="ANY67529.1"/>
    </source>
</evidence>
<dbReference type="InterPro" id="IPR000551">
    <property type="entry name" value="MerR-type_HTH_dom"/>
</dbReference>
<dbReference type="PANTHER" id="PTHR30204:SF96">
    <property type="entry name" value="CHROMOSOME-ANCHORING PROTEIN RACA"/>
    <property type="match status" value="1"/>
</dbReference>
<feature type="domain" description="HTH merR-type" evidence="2">
    <location>
        <begin position="6"/>
        <end position="75"/>
    </location>
</feature>
<gene>
    <name evidence="3" type="ORF">BBD42_14380</name>
</gene>
<evidence type="ECO:0000256" key="1">
    <source>
        <dbReference type="ARBA" id="ARBA00023125"/>
    </source>
</evidence>
<dbReference type="Gene3D" id="1.10.1660.10">
    <property type="match status" value="1"/>
</dbReference>
<keyword evidence="1" id="KW-0238">DNA-binding</keyword>
<accession>A0A1B2DIK5</accession>
<sequence length="328" mass="37759">MPSKDTYSIGEAAKIVGSTVKTIRYYDEIGLIKPSLHTEGGHRLYIAKDLWRLELISTLRFLNFEIPDIRKLMSGEMGMDQALGLQIEALETQVNTLNAMLSILHQAKQHETETQASGDTRQSLGYVSSLVESLTANAERRKQFVSAKMDESRLLEGIPQEWRDSFLHFFNKYIMKDTKLSAQQTLAWNELQKMIGDPEYLADLARCEHPFFTMVHHPQVQAETWVKKMEQIHVRASEALKKQWPADSPAVQAIMWDYVFIYAGTEQIDDNEAFFQKQARYMLDSVTERIVRFNKLCASVNPEWGQIVEGVTLLQRAMILRLEQLDQL</sequence>
<dbReference type="RefSeq" id="WP_099518722.1">
    <property type="nucleotide sequence ID" value="NZ_CP016808.1"/>
</dbReference>
<protein>
    <recommendedName>
        <fullName evidence="2">HTH merR-type domain-containing protein</fullName>
    </recommendedName>
</protein>
<dbReference type="SMART" id="SM00422">
    <property type="entry name" value="HTH_MERR"/>
    <property type="match status" value="1"/>
</dbReference>